<evidence type="ECO:0000256" key="5">
    <source>
        <dbReference type="SAM" id="Phobius"/>
    </source>
</evidence>
<dbReference type="EC" id="3.1.3.16" evidence="8"/>
<dbReference type="Gene3D" id="1.10.510.10">
    <property type="entry name" value="Transferase(Phosphotransferase) domain 1"/>
    <property type="match status" value="1"/>
</dbReference>
<keyword evidence="1 8" id="KW-0808">Transferase</keyword>
<dbReference type="InterPro" id="IPR011009">
    <property type="entry name" value="Kinase-like_dom_sf"/>
</dbReference>
<protein>
    <submittedName>
        <fullName evidence="8">Bifunctional protein-serine/threonine kinase/phosphatase</fullName>
        <ecNumber evidence="8">2.7.11.-</ecNumber>
        <ecNumber evidence="8">3.1.3.-</ecNumber>
        <ecNumber evidence="8">3.1.3.16</ecNumber>
    </submittedName>
</protein>
<keyword evidence="5" id="KW-0472">Membrane</keyword>
<dbReference type="PANTHER" id="PTHR43289">
    <property type="entry name" value="MITOGEN-ACTIVATED PROTEIN KINASE KINASE KINASE 20-RELATED"/>
    <property type="match status" value="1"/>
</dbReference>
<comment type="caution">
    <text evidence="8">The sequence shown here is derived from an EMBL/GenBank/DDBJ whole genome shotgun (WGS) entry which is preliminary data.</text>
</comment>
<keyword evidence="3 8" id="KW-0418">Kinase</keyword>
<organism evidence="8 9">
    <name type="scientific">Prosthecobacter fluviatilis</name>
    <dbReference type="NCBI Taxonomy" id="445931"/>
    <lineage>
        <taxon>Bacteria</taxon>
        <taxon>Pseudomonadati</taxon>
        <taxon>Verrucomicrobiota</taxon>
        <taxon>Verrucomicrobiia</taxon>
        <taxon>Verrucomicrobiales</taxon>
        <taxon>Verrucomicrobiaceae</taxon>
        <taxon>Prosthecobacter</taxon>
    </lineage>
</organism>
<feature type="domain" description="PPM-type phosphatase" evidence="7">
    <location>
        <begin position="18"/>
        <end position="222"/>
    </location>
</feature>
<dbReference type="Pfam" id="PF13672">
    <property type="entry name" value="PP2C_2"/>
    <property type="match status" value="1"/>
</dbReference>
<dbReference type="Proteomes" id="UP001596052">
    <property type="component" value="Unassembled WGS sequence"/>
</dbReference>
<dbReference type="PANTHER" id="PTHR43289:SF6">
    <property type="entry name" value="SERINE_THREONINE-PROTEIN KINASE NEKL-3"/>
    <property type="match status" value="1"/>
</dbReference>
<gene>
    <name evidence="8" type="ORF">ACFQDI_11965</name>
</gene>
<dbReference type="SMART" id="SM00331">
    <property type="entry name" value="PP2C_SIG"/>
    <property type="match status" value="1"/>
</dbReference>
<dbReference type="InterPro" id="IPR000719">
    <property type="entry name" value="Prot_kinase_dom"/>
</dbReference>
<keyword evidence="4" id="KW-0067">ATP-binding</keyword>
<dbReference type="Pfam" id="PF00069">
    <property type="entry name" value="Pkinase"/>
    <property type="match status" value="1"/>
</dbReference>
<dbReference type="InterPro" id="IPR036457">
    <property type="entry name" value="PPM-type-like_dom_sf"/>
</dbReference>
<dbReference type="SMART" id="SM00220">
    <property type="entry name" value="S_TKc"/>
    <property type="match status" value="1"/>
</dbReference>
<keyword evidence="5" id="KW-0812">Transmembrane</keyword>
<dbReference type="GO" id="GO:0016301">
    <property type="term" value="F:kinase activity"/>
    <property type="evidence" value="ECO:0007669"/>
    <property type="project" value="UniProtKB-KW"/>
</dbReference>
<feature type="domain" description="Protein kinase" evidence="6">
    <location>
        <begin position="236"/>
        <end position="497"/>
    </location>
</feature>
<evidence type="ECO:0000256" key="2">
    <source>
        <dbReference type="ARBA" id="ARBA00022741"/>
    </source>
</evidence>
<proteinExistence type="predicted"/>
<dbReference type="RefSeq" id="WP_377166795.1">
    <property type="nucleotide sequence ID" value="NZ_JBHSMQ010000004.1"/>
</dbReference>
<sequence length="543" mass="59996">MKILTTSHGIAREEGSASSDAFAVRAWDETVIAVLSDGAGSGAPAREAAQRAVSSLIENYSARPRSWSPRQALTTFARILNHSLYQESQVRYERTEMVATLAAVVIEGDTLHGINLGDSGVYLWRNGGLHTLSTAHVELERPNVLTRALGMQAEVEPEFFSLSLQDGDVAMLCSDGVSNHVSEEDLSTALSRHSSARSIVLSARQQSSEETLDDMSALVLDIQQTGRLRAMNARSLTIPATLSKGDVIDGYELIRSFHGTSRVWLAEKDGHRVVMKFAPVEAIDSAPHLEAFSHEVWNATRAQSSHFVRAYEPPALTTRCYLMEFMDAPSLAAVLRERTLSVDSAIALGKFLAEAVQVLLRLELAHGDIKPENILCIGDYTRLTFKLVDLGSAAAIFSVSSRAGTASYLAPERFHEAPISERTEIFAIGATLYQALTGKLPYGQIERFQTPAFHAARRLSRINPNIPTWLEAVIHRAIAIQPQRRYQHYSELLHDVCHPDRVQPFHEADTPLIERNPLAFYKIGFFILLLTALCLAFRLLTLK</sequence>
<evidence type="ECO:0000259" key="7">
    <source>
        <dbReference type="PROSITE" id="PS51746"/>
    </source>
</evidence>
<evidence type="ECO:0000313" key="8">
    <source>
        <dbReference type="EMBL" id="MFC5455575.1"/>
    </source>
</evidence>
<keyword evidence="8" id="KW-0378">Hydrolase</keyword>
<dbReference type="CDD" id="cd00143">
    <property type="entry name" value="PP2Cc"/>
    <property type="match status" value="1"/>
</dbReference>
<dbReference type="EC" id="3.1.3.-" evidence="8"/>
<dbReference type="EMBL" id="JBHSMQ010000004">
    <property type="protein sequence ID" value="MFC5455575.1"/>
    <property type="molecule type" value="Genomic_DNA"/>
</dbReference>
<dbReference type="SUPFAM" id="SSF56112">
    <property type="entry name" value="Protein kinase-like (PK-like)"/>
    <property type="match status" value="1"/>
</dbReference>
<dbReference type="GO" id="GO:0004722">
    <property type="term" value="F:protein serine/threonine phosphatase activity"/>
    <property type="evidence" value="ECO:0007669"/>
    <property type="project" value="UniProtKB-EC"/>
</dbReference>
<keyword evidence="5" id="KW-1133">Transmembrane helix</keyword>
<evidence type="ECO:0000256" key="3">
    <source>
        <dbReference type="ARBA" id="ARBA00022777"/>
    </source>
</evidence>
<dbReference type="PROSITE" id="PS51746">
    <property type="entry name" value="PPM_2"/>
    <property type="match status" value="1"/>
</dbReference>
<dbReference type="InterPro" id="IPR008271">
    <property type="entry name" value="Ser/Thr_kinase_AS"/>
</dbReference>
<dbReference type="SMART" id="SM00332">
    <property type="entry name" value="PP2Cc"/>
    <property type="match status" value="1"/>
</dbReference>
<evidence type="ECO:0000259" key="6">
    <source>
        <dbReference type="PROSITE" id="PS50011"/>
    </source>
</evidence>
<feature type="transmembrane region" description="Helical" evidence="5">
    <location>
        <begin position="519"/>
        <end position="540"/>
    </location>
</feature>
<dbReference type="Gene3D" id="3.60.40.10">
    <property type="entry name" value="PPM-type phosphatase domain"/>
    <property type="match status" value="1"/>
</dbReference>
<name>A0ABW0KQR8_9BACT</name>
<evidence type="ECO:0000256" key="1">
    <source>
        <dbReference type="ARBA" id="ARBA00022679"/>
    </source>
</evidence>
<keyword evidence="2" id="KW-0547">Nucleotide-binding</keyword>
<reference evidence="9" key="1">
    <citation type="journal article" date="2019" name="Int. J. Syst. Evol. Microbiol.">
        <title>The Global Catalogue of Microorganisms (GCM) 10K type strain sequencing project: providing services to taxonomists for standard genome sequencing and annotation.</title>
        <authorList>
            <consortium name="The Broad Institute Genomics Platform"/>
            <consortium name="The Broad Institute Genome Sequencing Center for Infectious Disease"/>
            <person name="Wu L."/>
            <person name="Ma J."/>
        </authorList>
    </citation>
    <scope>NUCLEOTIDE SEQUENCE [LARGE SCALE GENOMIC DNA]</scope>
    <source>
        <strain evidence="9">CGMCC 4.1469</strain>
    </source>
</reference>
<dbReference type="PROSITE" id="PS50011">
    <property type="entry name" value="PROTEIN_KINASE_DOM"/>
    <property type="match status" value="1"/>
</dbReference>
<dbReference type="SUPFAM" id="SSF81606">
    <property type="entry name" value="PP2C-like"/>
    <property type="match status" value="1"/>
</dbReference>
<evidence type="ECO:0000313" key="9">
    <source>
        <dbReference type="Proteomes" id="UP001596052"/>
    </source>
</evidence>
<dbReference type="PROSITE" id="PS00108">
    <property type="entry name" value="PROTEIN_KINASE_ST"/>
    <property type="match status" value="1"/>
</dbReference>
<dbReference type="CDD" id="cd14014">
    <property type="entry name" value="STKc_PknB_like"/>
    <property type="match status" value="1"/>
</dbReference>
<dbReference type="InterPro" id="IPR001932">
    <property type="entry name" value="PPM-type_phosphatase-like_dom"/>
</dbReference>
<keyword evidence="9" id="KW-1185">Reference proteome</keyword>
<evidence type="ECO:0000256" key="4">
    <source>
        <dbReference type="ARBA" id="ARBA00022840"/>
    </source>
</evidence>
<dbReference type="EC" id="2.7.11.-" evidence="8"/>
<accession>A0ABW0KQR8</accession>